<gene>
    <name evidence="1" type="ORF">JTE90_004628</name>
</gene>
<reference evidence="1 2" key="1">
    <citation type="journal article" date="2022" name="Nat. Ecol. Evol.">
        <title>A masculinizing supergene underlies an exaggerated male reproductive morph in a spider.</title>
        <authorList>
            <person name="Hendrickx F."/>
            <person name="De Corte Z."/>
            <person name="Sonet G."/>
            <person name="Van Belleghem S.M."/>
            <person name="Kostlbacher S."/>
            <person name="Vangestel C."/>
        </authorList>
    </citation>
    <scope>NUCLEOTIDE SEQUENCE [LARGE SCALE GENOMIC DNA]</scope>
    <source>
        <strain evidence="1">W744_W776</strain>
    </source>
</reference>
<evidence type="ECO:0000313" key="2">
    <source>
        <dbReference type="Proteomes" id="UP000827092"/>
    </source>
</evidence>
<evidence type="ECO:0000313" key="1">
    <source>
        <dbReference type="EMBL" id="KAG8186284.1"/>
    </source>
</evidence>
<organism evidence="1 2">
    <name type="scientific">Oedothorax gibbosus</name>
    <dbReference type="NCBI Taxonomy" id="931172"/>
    <lineage>
        <taxon>Eukaryota</taxon>
        <taxon>Metazoa</taxon>
        <taxon>Ecdysozoa</taxon>
        <taxon>Arthropoda</taxon>
        <taxon>Chelicerata</taxon>
        <taxon>Arachnida</taxon>
        <taxon>Araneae</taxon>
        <taxon>Araneomorphae</taxon>
        <taxon>Entelegynae</taxon>
        <taxon>Araneoidea</taxon>
        <taxon>Linyphiidae</taxon>
        <taxon>Erigoninae</taxon>
        <taxon>Oedothorax</taxon>
    </lineage>
</organism>
<keyword evidence="2" id="KW-1185">Reference proteome</keyword>
<dbReference type="Proteomes" id="UP000827092">
    <property type="component" value="Unassembled WGS sequence"/>
</dbReference>
<comment type="caution">
    <text evidence="1">The sequence shown here is derived from an EMBL/GenBank/DDBJ whole genome shotgun (WGS) entry which is preliminary data.</text>
</comment>
<proteinExistence type="predicted"/>
<name>A0AAV6UQ56_9ARAC</name>
<accession>A0AAV6UQ56</accession>
<dbReference type="EMBL" id="JAFNEN010000307">
    <property type="protein sequence ID" value="KAG8186284.1"/>
    <property type="molecule type" value="Genomic_DNA"/>
</dbReference>
<dbReference type="AlphaFoldDB" id="A0AAV6UQ56"/>
<sequence length="81" mass="9128">MGQAVGLKKAKRMLTPWGEEVKSFSHMKHDFGDVETFYLDTSKSKSIPQRSNSDSNLRGAALDSSLRIKIPDDNRNKFSPE</sequence>
<protein>
    <submittedName>
        <fullName evidence="1">Uncharacterized protein</fullName>
    </submittedName>
</protein>